<evidence type="ECO:0000313" key="3">
    <source>
        <dbReference type="Proteomes" id="UP000051913"/>
    </source>
</evidence>
<dbReference type="OrthoDB" id="797232at2"/>
<feature type="transmembrane region" description="Helical" evidence="1">
    <location>
        <begin position="6"/>
        <end position="34"/>
    </location>
</feature>
<keyword evidence="1" id="KW-0472">Membrane</keyword>
<dbReference type="InterPro" id="IPR025333">
    <property type="entry name" value="DUF4239"/>
</dbReference>
<name>A0A0R3M1M2_9BRAD</name>
<gene>
    <name evidence="2" type="ORF">CP49_15325</name>
</gene>
<feature type="transmembrane region" description="Helical" evidence="1">
    <location>
        <begin position="189"/>
        <end position="208"/>
    </location>
</feature>
<dbReference type="STRING" id="1518501.CQ10_40555"/>
<comment type="caution">
    <text evidence="2">The sequence shown here is derived from an EMBL/GenBank/DDBJ whole genome shotgun (WGS) entry which is preliminary data.</text>
</comment>
<accession>A0A0R3M1M2</accession>
<dbReference type="AlphaFoldDB" id="A0A0R3M1M2"/>
<dbReference type="Pfam" id="PF14023">
    <property type="entry name" value="Bestrophin-like"/>
    <property type="match status" value="1"/>
</dbReference>
<feature type="transmembrane region" description="Helical" evidence="1">
    <location>
        <begin position="215"/>
        <end position="234"/>
    </location>
</feature>
<reference evidence="2 3" key="1">
    <citation type="submission" date="2014-03" db="EMBL/GenBank/DDBJ databases">
        <title>Bradyrhizobium valentinum sp. nov., isolated from effective nodules of Lupinus mariae-josephae, a lupine endemic of basic-lime soils in Eastern Spain.</title>
        <authorList>
            <person name="Duran D."/>
            <person name="Rey L."/>
            <person name="Navarro A."/>
            <person name="Busquets A."/>
            <person name="Imperial J."/>
            <person name="Ruiz-Argueso T."/>
        </authorList>
    </citation>
    <scope>NUCLEOTIDE SEQUENCE [LARGE SCALE GENOMIC DNA]</scope>
    <source>
        <strain evidence="2 3">LmjM3</strain>
    </source>
</reference>
<evidence type="ECO:0008006" key="4">
    <source>
        <dbReference type="Google" id="ProtNLM"/>
    </source>
</evidence>
<evidence type="ECO:0000256" key="1">
    <source>
        <dbReference type="SAM" id="Phobius"/>
    </source>
</evidence>
<proteinExistence type="predicted"/>
<dbReference type="RefSeq" id="WP_057852818.1">
    <property type="nucleotide sequence ID" value="NZ_LLXX01000142.1"/>
</dbReference>
<sequence length="259" mass="28435">MQSWFIAWLALPVAVLFLSLFAFYLATAALMVWLTFRSPLSGRIQSFKGVVAPFFGSTAIIFGLLLAFLSNDIWDRNKQADRIVRIESNTLVALYSLSAASGADNSRLRSAIRAYVTAVVEDEWPRLAQQQRSATTDAAMNALLREVAQTGVSKDADVRKALLDMVLRIRNAHEDRVELSDDRTAVSKWAAVLMLALVTQLAISVVHLERPRPQIAALFIFTLAAVSVLGLLAIHEAPFQPPVFVPPGPIGDVLQQVPI</sequence>
<evidence type="ECO:0000313" key="2">
    <source>
        <dbReference type="EMBL" id="KRR03300.1"/>
    </source>
</evidence>
<organism evidence="2 3">
    <name type="scientific">Bradyrhizobium valentinum</name>
    <dbReference type="NCBI Taxonomy" id="1518501"/>
    <lineage>
        <taxon>Bacteria</taxon>
        <taxon>Pseudomonadati</taxon>
        <taxon>Pseudomonadota</taxon>
        <taxon>Alphaproteobacteria</taxon>
        <taxon>Hyphomicrobiales</taxon>
        <taxon>Nitrobacteraceae</taxon>
        <taxon>Bradyrhizobium</taxon>
    </lineage>
</organism>
<feature type="transmembrane region" description="Helical" evidence="1">
    <location>
        <begin position="46"/>
        <end position="69"/>
    </location>
</feature>
<keyword evidence="1" id="KW-0812">Transmembrane</keyword>
<keyword evidence="3" id="KW-1185">Reference proteome</keyword>
<protein>
    <recommendedName>
        <fullName evidence="4">DUF4239 domain-containing protein</fullName>
    </recommendedName>
</protein>
<keyword evidence="1" id="KW-1133">Transmembrane helix</keyword>
<dbReference type="Proteomes" id="UP000051913">
    <property type="component" value="Unassembled WGS sequence"/>
</dbReference>
<dbReference type="EMBL" id="LLXX01000142">
    <property type="protein sequence ID" value="KRR03300.1"/>
    <property type="molecule type" value="Genomic_DNA"/>
</dbReference>